<name>A0ABY6HMP1_9ARCH</name>
<proteinExistence type="predicted"/>
<reference evidence="2" key="1">
    <citation type="submission" date="2022-09" db="EMBL/GenBank/DDBJ databases">
        <title>Actin cytoskeleton and complex cell architecture in an #Asgard archaeon.</title>
        <authorList>
            <person name="Ponce Toledo R.I."/>
            <person name="Schleper C."/>
            <person name="Rodrigues Oliveira T."/>
            <person name="Wollweber F."/>
            <person name="Xu J."/>
            <person name="Rittmann S."/>
            <person name="Klingl A."/>
            <person name="Pilhofer M."/>
        </authorList>
    </citation>
    <scope>NUCLEOTIDE SEQUENCE</scope>
    <source>
        <strain evidence="2">B-35</strain>
    </source>
</reference>
<sequence length="566" mass="63032">MLKKTQIRIISSIFFLLFLFSFDSTFIFLNSSKLEKKRGLIIKKNIGGCKSNNKQQDLPTDEEKLGGLLISTYFGGSNMESSKMIVDEMGYIYIGGVTRSKDFPTTHGALNRTHDSFTEIFICKFNNDCSKLIYSTFIGSSDGDYLSDLAVDNYGCVYITGSTNQSIFLNDSVIIPPRIEVPEVSGNSDIFICKINNKGTDMEYSTQMGGLRNDYAISIIIDDDNCTYITGTTESYNFPSTNGAYDESHNGNKDAFICKLNNNGTDLEYSTFLGGSNTDQGLDITIDDFRNVYITGYTFHYEGTLFPTTDGAFNRDHGGQYDAFICKMNSDGTDLIYSTLIGGRGEEKGHAIWVDNEYCAYITGYTNSWQDFPITDDSYVSNSLGQNDVYVFKLNPEGSQIVYSTLIGGSDWETGLAICVDSFGYSYVTGKTMSKNFPTTPGAIDGKHNGRRDVFLLKLDQNGTQIDYSTYLGGSEYDEGNSIAMCNSGTVIISGETASHDFPTTNGSFQEIQSGNYDIFFSRIYAKSNNEKKIQSFRIQSISIISIISIWAITYIKRKKLKFMRT</sequence>
<dbReference type="Proteomes" id="UP001208689">
    <property type="component" value="Chromosome"/>
</dbReference>
<dbReference type="InterPro" id="IPR052918">
    <property type="entry name" value="Motility_Chemotaxis_Reg"/>
</dbReference>
<protein>
    <recommendedName>
        <fullName evidence="4">Beta-propeller repeat protein</fullName>
    </recommendedName>
</protein>
<evidence type="ECO:0000313" key="2">
    <source>
        <dbReference type="EMBL" id="UYP44773.1"/>
    </source>
</evidence>
<organism evidence="2 3">
    <name type="scientific">Candidatus Lokiarchaeum ossiferum</name>
    <dbReference type="NCBI Taxonomy" id="2951803"/>
    <lineage>
        <taxon>Archaea</taxon>
        <taxon>Promethearchaeati</taxon>
        <taxon>Promethearchaeota</taxon>
        <taxon>Promethearchaeia</taxon>
        <taxon>Promethearchaeales</taxon>
        <taxon>Promethearchaeaceae</taxon>
        <taxon>Candidatus Lokiarchaeum</taxon>
    </lineage>
</organism>
<evidence type="ECO:0000313" key="3">
    <source>
        <dbReference type="Proteomes" id="UP001208689"/>
    </source>
</evidence>
<dbReference type="Pfam" id="PF06739">
    <property type="entry name" value="SBBP"/>
    <property type="match status" value="3"/>
</dbReference>
<keyword evidence="1" id="KW-0812">Transmembrane</keyword>
<evidence type="ECO:0000256" key="1">
    <source>
        <dbReference type="SAM" id="Phobius"/>
    </source>
</evidence>
<dbReference type="PANTHER" id="PTHR35580:SF1">
    <property type="entry name" value="PHYTASE-LIKE DOMAIN-CONTAINING PROTEIN"/>
    <property type="match status" value="1"/>
</dbReference>
<dbReference type="PANTHER" id="PTHR35580">
    <property type="entry name" value="CELL SURFACE GLYCOPROTEIN (S-LAYER PROTEIN)-LIKE PROTEIN"/>
    <property type="match status" value="1"/>
</dbReference>
<feature type="transmembrane region" description="Helical" evidence="1">
    <location>
        <begin position="537"/>
        <end position="556"/>
    </location>
</feature>
<gene>
    <name evidence="2" type="ORF">NEF87_001058</name>
</gene>
<feature type="transmembrane region" description="Helical" evidence="1">
    <location>
        <begin position="7"/>
        <end position="29"/>
    </location>
</feature>
<evidence type="ECO:0008006" key="4">
    <source>
        <dbReference type="Google" id="ProtNLM"/>
    </source>
</evidence>
<accession>A0ABY6HMP1</accession>
<dbReference type="EMBL" id="CP104013">
    <property type="protein sequence ID" value="UYP44773.1"/>
    <property type="molecule type" value="Genomic_DNA"/>
</dbReference>
<keyword evidence="3" id="KW-1185">Reference proteome</keyword>
<keyword evidence="1" id="KW-1133">Transmembrane helix</keyword>
<keyword evidence="1" id="KW-0472">Membrane</keyword>
<dbReference type="InterPro" id="IPR010620">
    <property type="entry name" value="SBBP_repeat"/>
</dbReference>